<organism evidence="1">
    <name type="scientific">viral metagenome</name>
    <dbReference type="NCBI Taxonomy" id="1070528"/>
    <lineage>
        <taxon>unclassified sequences</taxon>
        <taxon>metagenomes</taxon>
        <taxon>organismal metagenomes</taxon>
    </lineage>
</organism>
<evidence type="ECO:0000313" key="1">
    <source>
        <dbReference type="EMBL" id="QHU15437.1"/>
    </source>
</evidence>
<dbReference type="AlphaFoldDB" id="A0A6C0KF90"/>
<accession>A0A6C0KF90</accession>
<dbReference type="EMBL" id="MN740857">
    <property type="protein sequence ID" value="QHU15437.1"/>
    <property type="molecule type" value="Genomic_DNA"/>
</dbReference>
<name>A0A6C0KF90_9ZZZZ</name>
<proteinExistence type="predicted"/>
<protein>
    <submittedName>
        <fullName evidence="1">Uncharacterized protein</fullName>
    </submittedName>
</protein>
<reference evidence="1" key="1">
    <citation type="journal article" date="2020" name="Nature">
        <title>Giant virus diversity and host interactions through global metagenomics.</title>
        <authorList>
            <person name="Schulz F."/>
            <person name="Roux S."/>
            <person name="Paez-Espino D."/>
            <person name="Jungbluth S."/>
            <person name="Walsh D.A."/>
            <person name="Denef V.J."/>
            <person name="McMahon K.D."/>
            <person name="Konstantinidis K.T."/>
            <person name="Eloe-Fadrosh E.A."/>
            <person name="Kyrpides N.C."/>
            <person name="Woyke T."/>
        </authorList>
    </citation>
    <scope>NUCLEOTIDE SEQUENCE</scope>
    <source>
        <strain evidence="1">GVMAG-S-1103017-68</strain>
    </source>
</reference>
<sequence>MDKSLVALGGGMVFLLAFGAIVLAVSVNTERSCDSCPG</sequence>